<evidence type="ECO:0000256" key="3">
    <source>
        <dbReference type="SAM" id="SignalP"/>
    </source>
</evidence>
<keyword evidence="1" id="KW-0479">Metal-binding</keyword>
<dbReference type="InterPro" id="IPR013039">
    <property type="entry name" value="DUF1588"/>
</dbReference>
<name>A0A518DYF2_9BACT</name>
<dbReference type="GO" id="GO:0020037">
    <property type="term" value="F:heme binding"/>
    <property type="evidence" value="ECO:0007669"/>
    <property type="project" value="InterPro"/>
</dbReference>
<feature type="domain" description="Cytochrome c" evidence="9">
    <location>
        <begin position="35"/>
        <end position="105"/>
    </location>
</feature>
<feature type="domain" description="DUF1587" evidence="5">
    <location>
        <begin position="121"/>
        <end position="184"/>
    </location>
</feature>
<evidence type="ECO:0000313" key="10">
    <source>
        <dbReference type="EMBL" id="QDU96825.1"/>
    </source>
</evidence>
<feature type="chain" id="PRO_5021757915" description="Planctomycete cytochrome C" evidence="3">
    <location>
        <begin position="23"/>
        <end position="798"/>
    </location>
</feature>
<sequence precursor="true">MRCAISPCVLIGCLLAMICLPAAWLTGAEFDPDRFLKQYCAACHQGEKPQGHFSIAPLIGDREFTPNSTQWLDLLDQLGDRAMPPADTDKPRPSMEEYSQAVAWLKEQLAAASGSAGRMTRRLNRPQYNNTIRDLLHISHRPADSFPQDLGLEGFNNVVEVQTLSPFLLQKYLTAAEESLALAITTQPEPEQIDIRYYPLPPEVHSGAKPLKPSPIPLKDLLGKQWPAYVSRSIQLLGGNYPVNQAGMREGQGPHGYEMVISQDGKSGQRGQLMFNTPLIGGRYRLTVQAYATPRLEKDGRPIPPQGVSILGVSVNGEDVQRIAIPLADKPQPFVCEFTSDHSRTQVYLNGATEVNKLELKPVPNLVITEARLEGPLYDAWPPASHRAIFGAGGTDATPEILRRFASRAFRRPATDAEVAKYTALCEAEIRQGASPLEAIRVGLKAILVSPHFLFLIEPVDSSGRLSDYALASRLSYFLWSSMPDDELFQLAADDRLHLPAELEKQVARMLQDPKAEAFVNEFGGQWIGFHRLAEAAPDPDIFPTWDEDLRRAMLAESQQFFRHVMLENRRLTEFLLADYTFANERLARHYGIEGVQGGALQQVALPADSKRRGGLITQAGVLTVASQPTRSSPVFRGIFVLEKLFNRPPPNPPADVPALEEAAATGEAQTVREQLARHRADASCAACHNRIDPWGLPLEEFDGIGRWRKMTAEDLTASLQDGEQITGAHDLQDALLSQKDAFVAGLAEKMLLYALGRTLSWSDQQAEPEIVRQVAAADYRFQSLVQAIILSPPFQNR</sequence>
<dbReference type="Pfam" id="PF07627">
    <property type="entry name" value="PSCyt3"/>
    <property type="match status" value="1"/>
</dbReference>
<dbReference type="InterPro" id="IPR009056">
    <property type="entry name" value="Cyt_c-like_dom"/>
</dbReference>
<evidence type="ECO:0000259" key="4">
    <source>
        <dbReference type="Pfam" id="PF07624"/>
    </source>
</evidence>
<dbReference type="Pfam" id="PF07637">
    <property type="entry name" value="PSD5"/>
    <property type="match status" value="1"/>
</dbReference>
<evidence type="ECO:0000313" key="11">
    <source>
        <dbReference type="Proteomes" id="UP000317648"/>
    </source>
</evidence>
<dbReference type="AlphaFoldDB" id="A0A518DYF2"/>
<evidence type="ECO:0000259" key="8">
    <source>
        <dbReference type="Pfam" id="PF07637"/>
    </source>
</evidence>
<dbReference type="InterPro" id="IPR011478">
    <property type="entry name" value="DUF1585"/>
</dbReference>
<evidence type="ECO:0000259" key="6">
    <source>
        <dbReference type="Pfam" id="PF07627"/>
    </source>
</evidence>
<dbReference type="KEGG" id="lcre:Pla8534_46470"/>
<keyword evidence="3" id="KW-0732">Signal</keyword>
<dbReference type="Pfam" id="PF07624">
    <property type="entry name" value="PSD2"/>
    <property type="match status" value="1"/>
</dbReference>
<feature type="domain" description="DUF1592" evidence="7">
    <location>
        <begin position="466"/>
        <end position="593"/>
    </location>
</feature>
<evidence type="ECO:0000259" key="5">
    <source>
        <dbReference type="Pfam" id="PF07626"/>
    </source>
</evidence>
<keyword evidence="11" id="KW-1185">Reference proteome</keyword>
<feature type="domain" description="DUF1585" evidence="4">
    <location>
        <begin position="722"/>
        <end position="795"/>
    </location>
</feature>
<reference evidence="10 11" key="1">
    <citation type="submission" date="2019-02" db="EMBL/GenBank/DDBJ databases">
        <title>Deep-cultivation of Planctomycetes and their phenomic and genomic characterization uncovers novel biology.</title>
        <authorList>
            <person name="Wiegand S."/>
            <person name="Jogler M."/>
            <person name="Boedeker C."/>
            <person name="Pinto D."/>
            <person name="Vollmers J."/>
            <person name="Rivas-Marin E."/>
            <person name="Kohn T."/>
            <person name="Peeters S.H."/>
            <person name="Heuer A."/>
            <person name="Rast P."/>
            <person name="Oberbeckmann S."/>
            <person name="Bunk B."/>
            <person name="Jeske O."/>
            <person name="Meyerdierks A."/>
            <person name="Storesund J.E."/>
            <person name="Kallscheuer N."/>
            <person name="Luecker S."/>
            <person name="Lage O.M."/>
            <person name="Pohl T."/>
            <person name="Merkel B.J."/>
            <person name="Hornburger P."/>
            <person name="Mueller R.-W."/>
            <person name="Bruemmer F."/>
            <person name="Labrenz M."/>
            <person name="Spormann A.M."/>
            <person name="Op den Camp H."/>
            <person name="Overmann J."/>
            <person name="Amann R."/>
            <person name="Jetten M.S.M."/>
            <person name="Mascher T."/>
            <person name="Medema M.H."/>
            <person name="Devos D.P."/>
            <person name="Kaster A.-K."/>
            <person name="Ovreas L."/>
            <person name="Rohde M."/>
            <person name="Galperin M.Y."/>
            <person name="Jogler C."/>
        </authorList>
    </citation>
    <scope>NUCLEOTIDE SEQUENCE [LARGE SCALE GENOMIC DNA]</scope>
    <source>
        <strain evidence="10 11">Pla85_3_4</strain>
    </source>
</reference>
<organism evidence="10 11">
    <name type="scientific">Lignipirellula cremea</name>
    <dbReference type="NCBI Taxonomy" id="2528010"/>
    <lineage>
        <taxon>Bacteria</taxon>
        <taxon>Pseudomonadati</taxon>
        <taxon>Planctomycetota</taxon>
        <taxon>Planctomycetia</taxon>
        <taxon>Pirellulales</taxon>
        <taxon>Pirellulaceae</taxon>
        <taxon>Lignipirellula</taxon>
    </lineage>
</organism>
<evidence type="ECO:0008006" key="12">
    <source>
        <dbReference type="Google" id="ProtNLM"/>
    </source>
</evidence>
<evidence type="ECO:0000256" key="2">
    <source>
        <dbReference type="ARBA" id="ARBA00023004"/>
    </source>
</evidence>
<dbReference type="EMBL" id="CP036433">
    <property type="protein sequence ID" value="QDU96825.1"/>
    <property type="molecule type" value="Genomic_DNA"/>
</dbReference>
<evidence type="ECO:0000256" key="1">
    <source>
        <dbReference type="ARBA" id="ARBA00022723"/>
    </source>
</evidence>
<accession>A0A518DYF2</accession>
<dbReference type="Pfam" id="PF07631">
    <property type="entry name" value="PSD4"/>
    <property type="match status" value="1"/>
</dbReference>
<dbReference type="RefSeq" id="WP_197442489.1">
    <property type="nucleotide sequence ID" value="NZ_CP036433.1"/>
</dbReference>
<evidence type="ECO:0000259" key="9">
    <source>
        <dbReference type="Pfam" id="PF13442"/>
    </source>
</evidence>
<protein>
    <recommendedName>
        <fullName evidence="12">Planctomycete cytochrome C</fullName>
    </recommendedName>
</protein>
<evidence type="ECO:0000259" key="7">
    <source>
        <dbReference type="Pfam" id="PF07631"/>
    </source>
</evidence>
<gene>
    <name evidence="10" type="ORF">Pla8534_46470</name>
</gene>
<feature type="domain" description="DUF1588" evidence="6">
    <location>
        <begin position="613"/>
        <end position="710"/>
    </location>
</feature>
<feature type="domain" description="DUF1595" evidence="8">
    <location>
        <begin position="400"/>
        <end position="458"/>
    </location>
</feature>
<proteinExistence type="predicted"/>
<dbReference type="InterPro" id="IPR013043">
    <property type="entry name" value="DUF1595"/>
</dbReference>
<dbReference type="InterPro" id="IPR013042">
    <property type="entry name" value="DUF1592"/>
</dbReference>
<dbReference type="GO" id="GO:0046872">
    <property type="term" value="F:metal ion binding"/>
    <property type="evidence" value="ECO:0007669"/>
    <property type="project" value="UniProtKB-KW"/>
</dbReference>
<dbReference type="GO" id="GO:0009055">
    <property type="term" value="F:electron transfer activity"/>
    <property type="evidence" value="ECO:0007669"/>
    <property type="project" value="InterPro"/>
</dbReference>
<dbReference type="Pfam" id="PF07626">
    <property type="entry name" value="PSD3"/>
    <property type="match status" value="1"/>
</dbReference>
<feature type="signal peptide" evidence="3">
    <location>
        <begin position="1"/>
        <end position="22"/>
    </location>
</feature>
<dbReference type="Proteomes" id="UP000317648">
    <property type="component" value="Chromosome"/>
</dbReference>
<dbReference type="InterPro" id="IPR013036">
    <property type="entry name" value="DUF1587"/>
</dbReference>
<keyword evidence="2" id="KW-0408">Iron</keyword>
<dbReference type="Pfam" id="PF13442">
    <property type="entry name" value="Cytochrome_CBB3"/>
    <property type="match status" value="1"/>
</dbReference>